<dbReference type="PANTHER" id="PTHR24292:SF54">
    <property type="entry name" value="CYP9F3-RELATED"/>
    <property type="match status" value="1"/>
</dbReference>
<dbReference type="InterPro" id="IPR017972">
    <property type="entry name" value="Cyt_P450_CS"/>
</dbReference>
<keyword evidence="15" id="KW-0812">Transmembrane</keyword>
<dbReference type="Pfam" id="PF00067">
    <property type="entry name" value="p450"/>
    <property type="match status" value="1"/>
</dbReference>
<evidence type="ECO:0008006" key="18">
    <source>
        <dbReference type="Google" id="ProtNLM"/>
    </source>
</evidence>
<evidence type="ECO:0000256" key="15">
    <source>
        <dbReference type="SAM" id="Phobius"/>
    </source>
</evidence>
<dbReference type="InterPro" id="IPR050476">
    <property type="entry name" value="Insect_CytP450_Detox"/>
</dbReference>
<keyword evidence="5 13" id="KW-0349">Heme</keyword>
<evidence type="ECO:0000256" key="1">
    <source>
        <dbReference type="ARBA" id="ARBA00001971"/>
    </source>
</evidence>
<comment type="similarity">
    <text evidence="4 14">Belongs to the cytochrome P450 family.</text>
</comment>
<evidence type="ECO:0000256" key="6">
    <source>
        <dbReference type="ARBA" id="ARBA00022723"/>
    </source>
</evidence>
<dbReference type="GO" id="GO:0004497">
    <property type="term" value="F:monooxygenase activity"/>
    <property type="evidence" value="ECO:0007669"/>
    <property type="project" value="UniProtKB-KW"/>
</dbReference>
<dbReference type="Proteomes" id="UP001627154">
    <property type="component" value="Unassembled WGS sequence"/>
</dbReference>
<accession>A0ABD2WGI0</accession>
<comment type="subcellular location">
    <subcellularLocation>
        <location evidence="3">Endoplasmic reticulum membrane</location>
        <topology evidence="3">Peripheral membrane protein</topology>
    </subcellularLocation>
    <subcellularLocation>
        <location evidence="2">Microsome membrane</location>
        <topology evidence="2">Peripheral membrane protein</topology>
    </subcellularLocation>
</comment>
<sequence>MDLFYSIGLLVTIFIGILYYSVTTFDFWTRQGIYTDKNLIPIFGNALPVLLMRKNLSMLCNEACKNLSANKSLIGMFFMQTPLLVIRDPELIKNVFIKHFNYFRNNALYVNARDDPFMVKNPFFAVDESWKQNRAYLVSKMSPKKLKTLFLIISDISIKFKNYLKELFKNEESNIVVELKTVIMKFTGEIVASTAFGIEGQGFNNDRDPDCFSVKLEHFLQPTYLSGVKETIRFYFPNLASFLRIGFLPKKLSIFLLKTIEDVFNYRVKKQIVINDLLQMAIESTDNPNLEVVSAHVSAYFFDAYETSATIASFACYNLAYYPDIQEKTRKHIEKVLNDHDFRLSIEALRDMFYLDQVINETIRLHPILGINIRSCNQDISLQSSDGQNVHIKSGNLLCIPVQSIHTDEKYWKNPFFFDPDRFSEDRKKEIVKFTFLPFGEGPRICAGKNYGIMIVKVALIIILKDFIIKGLQEKMPAMTYDHRSFLTASKDGLQVQLIKR</sequence>
<keyword evidence="12 15" id="KW-0472">Membrane</keyword>
<comment type="cofactor">
    <cofactor evidence="1 13">
        <name>heme</name>
        <dbReference type="ChEBI" id="CHEBI:30413"/>
    </cofactor>
</comment>
<evidence type="ECO:0000256" key="11">
    <source>
        <dbReference type="ARBA" id="ARBA00023033"/>
    </source>
</evidence>
<evidence type="ECO:0000313" key="16">
    <source>
        <dbReference type="EMBL" id="KAL3391824.1"/>
    </source>
</evidence>
<evidence type="ECO:0000313" key="17">
    <source>
        <dbReference type="Proteomes" id="UP001627154"/>
    </source>
</evidence>
<dbReference type="GO" id="GO:0005789">
    <property type="term" value="C:endoplasmic reticulum membrane"/>
    <property type="evidence" value="ECO:0007669"/>
    <property type="project" value="UniProtKB-SubCell"/>
</dbReference>
<dbReference type="FunFam" id="1.10.630.10:FF:000182">
    <property type="entry name" value="Cytochrome P450 3A4"/>
    <property type="match status" value="1"/>
</dbReference>
<evidence type="ECO:0000256" key="5">
    <source>
        <dbReference type="ARBA" id="ARBA00022617"/>
    </source>
</evidence>
<keyword evidence="11 14" id="KW-0503">Monooxygenase</keyword>
<dbReference type="InterPro" id="IPR002401">
    <property type="entry name" value="Cyt_P450_E_grp-I"/>
</dbReference>
<dbReference type="InterPro" id="IPR001128">
    <property type="entry name" value="Cyt_P450"/>
</dbReference>
<evidence type="ECO:0000256" key="14">
    <source>
        <dbReference type="RuleBase" id="RU000461"/>
    </source>
</evidence>
<dbReference type="PRINTS" id="PR00385">
    <property type="entry name" value="P450"/>
</dbReference>
<keyword evidence="15" id="KW-1133">Transmembrane helix</keyword>
<dbReference type="CDD" id="cd11056">
    <property type="entry name" value="CYP6-like"/>
    <property type="match status" value="1"/>
</dbReference>
<dbReference type="GO" id="GO:0046872">
    <property type="term" value="F:metal ion binding"/>
    <property type="evidence" value="ECO:0007669"/>
    <property type="project" value="UniProtKB-KW"/>
</dbReference>
<evidence type="ECO:0000256" key="3">
    <source>
        <dbReference type="ARBA" id="ARBA00004406"/>
    </source>
</evidence>
<dbReference type="PANTHER" id="PTHR24292">
    <property type="entry name" value="CYTOCHROME P450"/>
    <property type="match status" value="1"/>
</dbReference>
<proteinExistence type="inferred from homology"/>
<dbReference type="PROSITE" id="PS00086">
    <property type="entry name" value="CYTOCHROME_P450"/>
    <property type="match status" value="1"/>
</dbReference>
<feature type="transmembrane region" description="Helical" evidence="15">
    <location>
        <begin position="7"/>
        <end position="28"/>
    </location>
</feature>
<dbReference type="InterPro" id="IPR036396">
    <property type="entry name" value="Cyt_P450_sf"/>
</dbReference>
<gene>
    <name evidence="16" type="ORF">TKK_013723</name>
</gene>
<evidence type="ECO:0000256" key="12">
    <source>
        <dbReference type="ARBA" id="ARBA00023136"/>
    </source>
</evidence>
<dbReference type="SUPFAM" id="SSF48264">
    <property type="entry name" value="Cytochrome P450"/>
    <property type="match status" value="1"/>
</dbReference>
<protein>
    <recommendedName>
        <fullName evidence="18">Cytochrome P450</fullName>
    </recommendedName>
</protein>
<keyword evidence="17" id="KW-1185">Reference proteome</keyword>
<evidence type="ECO:0000256" key="4">
    <source>
        <dbReference type="ARBA" id="ARBA00010617"/>
    </source>
</evidence>
<dbReference type="EMBL" id="JBJJXI010000108">
    <property type="protein sequence ID" value="KAL3391824.1"/>
    <property type="molecule type" value="Genomic_DNA"/>
</dbReference>
<keyword evidence="9 14" id="KW-0560">Oxidoreductase</keyword>
<keyword evidence="7" id="KW-0256">Endoplasmic reticulum</keyword>
<evidence type="ECO:0000256" key="8">
    <source>
        <dbReference type="ARBA" id="ARBA00022848"/>
    </source>
</evidence>
<keyword evidence="8" id="KW-0492">Microsome</keyword>
<keyword evidence="10 13" id="KW-0408">Iron</keyword>
<evidence type="ECO:0000256" key="9">
    <source>
        <dbReference type="ARBA" id="ARBA00023002"/>
    </source>
</evidence>
<dbReference type="PRINTS" id="PR00463">
    <property type="entry name" value="EP450I"/>
</dbReference>
<evidence type="ECO:0000256" key="7">
    <source>
        <dbReference type="ARBA" id="ARBA00022824"/>
    </source>
</evidence>
<dbReference type="Gene3D" id="1.10.630.10">
    <property type="entry name" value="Cytochrome P450"/>
    <property type="match status" value="1"/>
</dbReference>
<reference evidence="16 17" key="1">
    <citation type="journal article" date="2024" name="bioRxiv">
        <title>A reference genome for Trichogramma kaykai: A tiny desert-dwelling parasitoid wasp with competing sex-ratio distorters.</title>
        <authorList>
            <person name="Culotta J."/>
            <person name="Lindsey A.R."/>
        </authorList>
    </citation>
    <scope>NUCLEOTIDE SEQUENCE [LARGE SCALE GENOMIC DNA]</scope>
    <source>
        <strain evidence="16 17">KSX58</strain>
    </source>
</reference>
<evidence type="ECO:0000256" key="2">
    <source>
        <dbReference type="ARBA" id="ARBA00004174"/>
    </source>
</evidence>
<feature type="binding site" description="axial binding residue" evidence="13">
    <location>
        <position position="446"/>
    </location>
    <ligand>
        <name>heme</name>
        <dbReference type="ChEBI" id="CHEBI:30413"/>
    </ligand>
    <ligandPart>
        <name>Fe</name>
        <dbReference type="ChEBI" id="CHEBI:18248"/>
    </ligandPart>
</feature>
<name>A0ABD2WGI0_9HYME</name>
<evidence type="ECO:0000256" key="13">
    <source>
        <dbReference type="PIRSR" id="PIRSR602401-1"/>
    </source>
</evidence>
<comment type="caution">
    <text evidence="16">The sequence shown here is derived from an EMBL/GenBank/DDBJ whole genome shotgun (WGS) entry which is preliminary data.</text>
</comment>
<organism evidence="16 17">
    <name type="scientific">Trichogramma kaykai</name>
    <dbReference type="NCBI Taxonomy" id="54128"/>
    <lineage>
        <taxon>Eukaryota</taxon>
        <taxon>Metazoa</taxon>
        <taxon>Ecdysozoa</taxon>
        <taxon>Arthropoda</taxon>
        <taxon>Hexapoda</taxon>
        <taxon>Insecta</taxon>
        <taxon>Pterygota</taxon>
        <taxon>Neoptera</taxon>
        <taxon>Endopterygota</taxon>
        <taxon>Hymenoptera</taxon>
        <taxon>Apocrita</taxon>
        <taxon>Proctotrupomorpha</taxon>
        <taxon>Chalcidoidea</taxon>
        <taxon>Trichogrammatidae</taxon>
        <taxon>Trichogramma</taxon>
    </lineage>
</organism>
<dbReference type="AlphaFoldDB" id="A0ABD2WGI0"/>
<keyword evidence="6 13" id="KW-0479">Metal-binding</keyword>
<evidence type="ECO:0000256" key="10">
    <source>
        <dbReference type="ARBA" id="ARBA00023004"/>
    </source>
</evidence>